<dbReference type="InterPro" id="IPR052734">
    <property type="entry name" value="Nod_factor_acetyltransferase"/>
</dbReference>
<accession>A0A7V8FUP1</accession>
<gene>
    <name evidence="3" type="ORF">GAK35_03195</name>
</gene>
<proteinExistence type="predicted"/>
<dbReference type="EMBL" id="WNDX01000113">
    <property type="protein sequence ID" value="KAF1041618.1"/>
    <property type="molecule type" value="Genomic_DNA"/>
</dbReference>
<keyword evidence="1" id="KW-0812">Transmembrane</keyword>
<comment type="caution">
    <text evidence="3">The sequence shown here is derived from an EMBL/GenBank/DDBJ whole genome shotgun (WGS) entry which is preliminary data.</text>
</comment>
<feature type="transmembrane region" description="Helical" evidence="1">
    <location>
        <begin position="293"/>
        <end position="309"/>
    </location>
</feature>
<reference evidence="4" key="1">
    <citation type="journal article" date="2020" name="MBio">
        <title>Horizontal gene transfer to a defensive symbiont with a reduced genome amongst a multipartite beetle microbiome.</title>
        <authorList>
            <person name="Waterworth S.C."/>
            <person name="Florez L.V."/>
            <person name="Rees E.R."/>
            <person name="Hertweck C."/>
            <person name="Kaltenpoth M."/>
            <person name="Kwan J.C."/>
        </authorList>
    </citation>
    <scope>NUCLEOTIDE SEQUENCE [LARGE SCALE GENOMIC DNA]</scope>
</reference>
<dbReference type="Proteomes" id="UP000462435">
    <property type="component" value="Unassembled WGS sequence"/>
</dbReference>
<feature type="transmembrane region" description="Helical" evidence="1">
    <location>
        <begin position="7"/>
        <end position="25"/>
    </location>
</feature>
<keyword evidence="1" id="KW-1133">Transmembrane helix</keyword>
<dbReference type="AlphaFoldDB" id="A0A7V8FUP1"/>
<dbReference type="PANTHER" id="PTHR37312">
    <property type="entry name" value="MEMBRANE-BOUND ACYLTRANSFERASE YKRP-RELATED"/>
    <property type="match status" value="1"/>
</dbReference>
<feature type="transmembrane region" description="Helical" evidence="1">
    <location>
        <begin position="63"/>
        <end position="82"/>
    </location>
</feature>
<sequence>MQRQRWIDVLRGIGIILVVWGHVYGGYSFDIIFLFHMPLFFFISGYLFRPVADLGAFCRRKAIQLLVPYAVFLLAIGIPLTIDLFLNKPHDAAAVLTFAGDMLLGGSRLSAWVAAFWFVTVFFAVLLIEAALIGRHARSTLLWLHAAMLAASYLNAFFAPALKVPWALNLVLAAAPFFYAGHLWRQLPQRQRGDRIAVAVAALAVIAAIVNHYFGWHLSLGYDMKVTQYGVPGLSFIAALGCCVCMTRVARRVDARWPAVALWLAELGQAAIVIMFMHMVFTMGLAAMLGEEYRLLRVVAGLAGSYLLYRLGRRWSWSRALLLGSERDFHALGGRRRGLSWGSRRRGSVQSNLILKDQF</sequence>
<dbReference type="InterPro" id="IPR002656">
    <property type="entry name" value="Acyl_transf_3_dom"/>
</dbReference>
<feature type="transmembrane region" description="Helical" evidence="1">
    <location>
        <begin position="196"/>
        <end position="214"/>
    </location>
</feature>
<evidence type="ECO:0000313" key="4">
    <source>
        <dbReference type="Proteomes" id="UP000462435"/>
    </source>
</evidence>
<evidence type="ECO:0000256" key="1">
    <source>
        <dbReference type="SAM" id="Phobius"/>
    </source>
</evidence>
<feature type="transmembrane region" description="Helical" evidence="1">
    <location>
        <begin position="109"/>
        <end position="128"/>
    </location>
</feature>
<feature type="transmembrane region" description="Helical" evidence="1">
    <location>
        <begin position="140"/>
        <end position="158"/>
    </location>
</feature>
<evidence type="ECO:0000313" key="3">
    <source>
        <dbReference type="EMBL" id="KAF1041618.1"/>
    </source>
</evidence>
<organism evidence="3 4">
    <name type="scientific">Herbaspirillum frisingense</name>
    <dbReference type="NCBI Taxonomy" id="92645"/>
    <lineage>
        <taxon>Bacteria</taxon>
        <taxon>Pseudomonadati</taxon>
        <taxon>Pseudomonadota</taxon>
        <taxon>Betaproteobacteria</taxon>
        <taxon>Burkholderiales</taxon>
        <taxon>Oxalobacteraceae</taxon>
        <taxon>Herbaspirillum</taxon>
    </lineage>
</organism>
<feature type="transmembrane region" description="Helical" evidence="1">
    <location>
        <begin position="259"/>
        <end position="281"/>
    </location>
</feature>
<evidence type="ECO:0000259" key="2">
    <source>
        <dbReference type="Pfam" id="PF01757"/>
    </source>
</evidence>
<dbReference type="PANTHER" id="PTHR37312:SF1">
    <property type="entry name" value="MEMBRANE-BOUND ACYLTRANSFERASE YKRP-RELATED"/>
    <property type="match status" value="1"/>
</dbReference>
<feature type="domain" description="Acyltransferase 3" evidence="2">
    <location>
        <begin position="5"/>
        <end position="306"/>
    </location>
</feature>
<name>A0A7V8FUP1_9BURK</name>
<dbReference type="Pfam" id="PF01757">
    <property type="entry name" value="Acyl_transf_3"/>
    <property type="match status" value="1"/>
</dbReference>
<dbReference type="GO" id="GO:0016747">
    <property type="term" value="F:acyltransferase activity, transferring groups other than amino-acyl groups"/>
    <property type="evidence" value="ECO:0007669"/>
    <property type="project" value="InterPro"/>
</dbReference>
<feature type="transmembrane region" description="Helical" evidence="1">
    <location>
        <begin position="164"/>
        <end position="184"/>
    </location>
</feature>
<feature type="transmembrane region" description="Helical" evidence="1">
    <location>
        <begin position="226"/>
        <end position="247"/>
    </location>
</feature>
<protein>
    <recommendedName>
        <fullName evidence="2">Acyltransferase 3 domain-containing protein</fullName>
    </recommendedName>
</protein>
<keyword evidence="1" id="KW-0472">Membrane</keyword>
<feature type="transmembrane region" description="Helical" evidence="1">
    <location>
        <begin position="31"/>
        <end position="51"/>
    </location>
</feature>